<reference evidence="2" key="1">
    <citation type="submission" date="2016-10" db="EMBL/GenBank/DDBJ databases">
        <authorList>
            <person name="Varghese N."/>
            <person name="Submissions S."/>
        </authorList>
    </citation>
    <scope>NUCLEOTIDE SEQUENCE [LARGE SCALE GENOMIC DNA]</scope>
    <source>
        <strain evidence="2">CGMCC 1.10118</strain>
    </source>
</reference>
<organism evidence="1 2">
    <name type="scientific">Halobellus clavatus</name>
    <dbReference type="NCBI Taxonomy" id="660517"/>
    <lineage>
        <taxon>Archaea</taxon>
        <taxon>Methanobacteriati</taxon>
        <taxon>Methanobacteriota</taxon>
        <taxon>Stenosarchaea group</taxon>
        <taxon>Halobacteria</taxon>
        <taxon>Halobacteriales</taxon>
        <taxon>Haloferacaceae</taxon>
        <taxon>Halobellus</taxon>
    </lineage>
</organism>
<dbReference type="STRING" id="660517.SAMN04487946_102152"/>
<dbReference type="EMBL" id="FNPB01000002">
    <property type="protein sequence ID" value="SDX75845.1"/>
    <property type="molecule type" value="Genomic_DNA"/>
</dbReference>
<gene>
    <name evidence="1" type="ORF">SAMN04487946_102152</name>
</gene>
<evidence type="ECO:0000313" key="2">
    <source>
        <dbReference type="Proteomes" id="UP000199170"/>
    </source>
</evidence>
<keyword evidence="2" id="KW-1185">Reference proteome</keyword>
<proteinExistence type="predicted"/>
<name>A0A1H3EB06_9EURY</name>
<dbReference type="Proteomes" id="UP000199170">
    <property type="component" value="Unassembled WGS sequence"/>
</dbReference>
<dbReference type="Pfam" id="PF20358">
    <property type="entry name" value="DUF6653"/>
    <property type="match status" value="1"/>
</dbReference>
<sequence>MCAAAEAPSMMSGITEQFDERFWARHSNPKSGWTRIPLGALIVYAIYRRSWRLLGVALVWTVVNPFLFPPPETEDAWMTRAVLAEQWWIEEETNRTVGLGHPNVYNTVGALGFVYALYAAWRQSPGGATLGVAVSVGLKLWWLQVLVERYDHQAGR</sequence>
<dbReference type="AlphaFoldDB" id="A0A1H3EB06"/>
<evidence type="ECO:0000313" key="1">
    <source>
        <dbReference type="EMBL" id="SDX75845.1"/>
    </source>
</evidence>
<dbReference type="InterPro" id="IPR046595">
    <property type="entry name" value="DUF6653"/>
</dbReference>
<protein>
    <submittedName>
        <fullName evidence="1">Uncharacterized protein</fullName>
    </submittedName>
</protein>
<accession>A0A1H3EB06</accession>